<evidence type="ECO:0000256" key="5">
    <source>
        <dbReference type="ARBA" id="ARBA00022989"/>
    </source>
</evidence>
<comment type="subcellular location">
    <subcellularLocation>
        <location evidence="1">Cell membrane</location>
        <topology evidence="1">Multi-pass membrane protein</topology>
    </subcellularLocation>
</comment>
<comment type="caution">
    <text evidence="8">The sequence shown here is derived from an EMBL/GenBank/DDBJ whole genome shotgun (WGS) entry which is preliminary data.</text>
</comment>
<feature type="transmembrane region" description="Helical" evidence="7">
    <location>
        <begin position="362"/>
        <end position="381"/>
    </location>
</feature>
<evidence type="ECO:0000256" key="4">
    <source>
        <dbReference type="ARBA" id="ARBA00022692"/>
    </source>
</evidence>
<keyword evidence="6 7" id="KW-0472">Membrane</keyword>
<dbReference type="AlphaFoldDB" id="A0A1F7KZC0"/>
<evidence type="ECO:0000313" key="8">
    <source>
        <dbReference type="EMBL" id="OGK73230.1"/>
    </source>
</evidence>
<proteinExistence type="inferred from homology"/>
<feature type="transmembrane region" description="Helical" evidence="7">
    <location>
        <begin position="152"/>
        <end position="173"/>
    </location>
</feature>
<keyword evidence="5 7" id="KW-1133">Transmembrane helix</keyword>
<feature type="transmembrane region" description="Helical" evidence="7">
    <location>
        <begin position="21"/>
        <end position="43"/>
    </location>
</feature>
<sequence length="481" mass="54628">MDKLETYSQIKRKTLISTLSLFFQSGYSAFLGLAANLIVTILLSPKIFGMYITTLSIISVLNYFSDIGLAASLVQKKEVHEDDIKTTFTIQQLMIITGISIGFLITGFVGEFYKLPPSGIYLYWVLLISFFISSLKTIPSILLERKIKFQRIVLVQIVENTVFYLSVIIFALLKFELQSFTIAVVLRAIIGLILIYILSPWRPQLGISKKSLKELLSFGLPFQASSFLALFKDDLIILFLGKILGFEALGYIGWAKKWAEAPIRIIMDNISRVLFPVISRIQHDKEKVGTVIDRILYYQTLVLAPTLIMMAVFMEKMVYIIPKYSKWAPALPLFYIFCLASFFSSYSSPFMNLYNALGKVKISFTFMFGWTITTWVLTPLFTNLFGYYGFPFVLLIIALSSVMVSYKARAFVSFHLFDSIHRSVISALLMGVIIVTLIRIIPHPYVGFFASFIVGALSYYIILLTVFKTNLVGELRALFVK</sequence>
<dbReference type="Pfam" id="PF13440">
    <property type="entry name" value="Polysacc_synt_3"/>
    <property type="match status" value="1"/>
</dbReference>
<dbReference type="PANTHER" id="PTHR30250:SF10">
    <property type="entry name" value="LIPOPOLYSACCHARIDE BIOSYNTHESIS PROTEIN WZXC"/>
    <property type="match status" value="1"/>
</dbReference>
<name>A0A1F7KZC0_9BACT</name>
<evidence type="ECO:0000256" key="1">
    <source>
        <dbReference type="ARBA" id="ARBA00004651"/>
    </source>
</evidence>
<feature type="transmembrane region" description="Helical" evidence="7">
    <location>
        <begin position="121"/>
        <end position="143"/>
    </location>
</feature>
<feature type="transmembrane region" description="Helical" evidence="7">
    <location>
        <begin position="86"/>
        <end position="109"/>
    </location>
</feature>
<feature type="transmembrane region" description="Helical" evidence="7">
    <location>
        <begin position="295"/>
        <end position="314"/>
    </location>
</feature>
<dbReference type="Proteomes" id="UP000177050">
    <property type="component" value="Unassembled WGS sequence"/>
</dbReference>
<evidence type="ECO:0000256" key="2">
    <source>
        <dbReference type="ARBA" id="ARBA00007430"/>
    </source>
</evidence>
<accession>A0A1F7KZC0</accession>
<dbReference type="InterPro" id="IPR050833">
    <property type="entry name" value="Poly_Biosynth_Transport"/>
</dbReference>
<feature type="transmembrane region" description="Helical" evidence="7">
    <location>
        <begin position="447"/>
        <end position="467"/>
    </location>
</feature>
<evidence type="ECO:0000256" key="7">
    <source>
        <dbReference type="SAM" id="Phobius"/>
    </source>
</evidence>
<evidence type="ECO:0000256" key="3">
    <source>
        <dbReference type="ARBA" id="ARBA00022475"/>
    </source>
</evidence>
<dbReference type="GO" id="GO:0005886">
    <property type="term" value="C:plasma membrane"/>
    <property type="evidence" value="ECO:0007669"/>
    <property type="project" value="UniProtKB-SubCell"/>
</dbReference>
<feature type="transmembrane region" description="Helical" evidence="7">
    <location>
        <begin position="49"/>
        <end position="74"/>
    </location>
</feature>
<feature type="transmembrane region" description="Helical" evidence="7">
    <location>
        <begin position="387"/>
        <end position="408"/>
    </location>
</feature>
<keyword evidence="3" id="KW-1003">Cell membrane</keyword>
<evidence type="ECO:0000313" key="9">
    <source>
        <dbReference type="Proteomes" id="UP000177050"/>
    </source>
</evidence>
<evidence type="ECO:0000256" key="6">
    <source>
        <dbReference type="ARBA" id="ARBA00023136"/>
    </source>
</evidence>
<comment type="similarity">
    <text evidence="2">Belongs to the polysaccharide synthase family.</text>
</comment>
<gene>
    <name evidence="8" type="ORF">A3K52_00275</name>
</gene>
<keyword evidence="4 7" id="KW-0812">Transmembrane</keyword>
<feature type="transmembrane region" description="Helical" evidence="7">
    <location>
        <begin position="420"/>
        <end position="441"/>
    </location>
</feature>
<organism evidence="8 9">
    <name type="scientific">Candidatus Roizmanbacteria bacterium RIFOXYD1_FULL_38_12</name>
    <dbReference type="NCBI Taxonomy" id="1802093"/>
    <lineage>
        <taxon>Bacteria</taxon>
        <taxon>Candidatus Roizmaniibacteriota</taxon>
    </lineage>
</organism>
<dbReference type="EMBL" id="MGBR01000001">
    <property type="protein sequence ID" value="OGK73230.1"/>
    <property type="molecule type" value="Genomic_DNA"/>
</dbReference>
<feature type="transmembrane region" description="Helical" evidence="7">
    <location>
        <begin position="179"/>
        <end position="199"/>
    </location>
</feature>
<reference evidence="8 9" key="1">
    <citation type="journal article" date="2016" name="Nat. Commun.">
        <title>Thousands of microbial genomes shed light on interconnected biogeochemical processes in an aquifer system.</title>
        <authorList>
            <person name="Anantharaman K."/>
            <person name="Brown C.T."/>
            <person name="Hug L.A."/>
            <person name="Sharon I."/>
            <person name="Castelle C.J."/>
            <person name="Probst A.J."/>
            <person name="Thomas B.C."/>
            <person name="Singh A."/>
            <person name="Wilkins M.J."/>
            <person name="Karaoz U."/>
            <person name="Brodie E.L."/>
            <person name="Williams K.H."/>
            <person name="Hubbard S.S."/>
            <person name="Banfield J.F."/>
        </authorList>
    </citation>
    <scope>NUCLEOTIDE SEQUENCE [LARGE SCALE GENOMIC DNA]</scope>
</reference>
<feature type="transmembrane region" description="Helical" evidence="7">
    <location>
        <begin position="334"/>
        <end position="355"/>
    </location>
</feature>
<protein>
    <submittedName>
        <fullName evidence="8">Uncharacterized protein</fullName>
    </submittedName>
</protein>
<dbReference type="PANTHER" id="PTHR30250">
    <property type="entry name" value="PST FAMILY PREDICTED COLANIC ACID TRANSPORTER"/>
    <property type="match status" value="1"/>
</dbReference>